<dbReference type="RefSeq" id="WP_249701659.1">
    <property type="nucleotide sequence ID" value="NZ_JAMFLX010000040.1"/>
</dbReference>
<accession>A0ABT0PKS5</accession>
<gene>
    <name evidence="1" type="ORF">M3P05_18855</name>
</gene>
<sequence length="1030" mass="116569">PIDQRTESGFRYTPMPAVDSGQDISSVFSYRISNPRGLSLREHCQACIRGNISESQYQTMQQQMADFIEQIEGIDIWYGLVTNNLLETVNTLKDISKIPLSKMTGQFLKKLQNIQEVLGDTALWCIGKNSPESEPILRCLFNAGYRLSENNEYTDLVGKYWQLPLDIVQEIFSNNSQVMDDPAMGLEFLKYKSGDVFLWWFEQWNKNNKGLGLLEDLFWEKINTDSVFVFDICNSDCCPKIVFKFFAIPILRKIIHESDLKSFDESSVAHGDLVMEKYSQFIELLITHLECSESVIDVFMKVPETFRPYLLWWLTKNQQFKIVNRILSVHEEYKDILRVVDKSSGNSCLHVELCGAKFYEFRTLVETAQLHSLFRQKNLGGKFPHDFYGSATLYAISSDLVLPLKIIDFLFKVQPPEKVQEWLERLIIGFKGCGGRPLIHIVAYGLQKGLTLRCCPSIYQNSECYTDNIQQLEKVYPLLPTYLPVTANNYRALADQLIESDLSSQAIICILIALPGPYSQKIMAEILQSRRGHSFVKGLLNTGLNPLGAGWDQAYPWNSLLFYAAGKCFVPPEPSEAIKTAYRQHLVDTVRTSGNEIKAMPELPAAVLEKFVKQEGCTGVYGRSLFTQAEGEDRCYRIKLRKRTSSQVEPLEELTREAGVLGFLREQQALFQSSKSGQGMDIRSRLPVSQGNFGIKNPESLLALPAAKKGRLEEQVATVEGTGPLPGYLFHTASNELYHRYVHESEGALGLSRDNSLKGLQLAAHDTGVLFRHGLSVENMLPAYHNNTCEDTREYFALNQLHSYQSQGGLMNWNGQATEFPNVSPWPVGLRDFAEICLHEELMVHPKQIYPASPPLRVLGNNMLALELLLARTLQTEFNSRNAGMFSNKVEEVKKELLVLYTTLFGEAFGMPEGSDSRQQLWRLLETGGLADQAAREMVYWCETGEHPGWVQDVREKAIPAWVYPSPDAETQAAFLRKKNSYLLKERGFLCSTHNPDLNLGKANGWFLLVQSNCMKVLALAMGVVHNAKP</sequence>
<dbReference type="Proteomes" id="UP001203338">
    <property type="component" value="Unassembled WGS sequence"/>
</dbReference>
<protein>
    <submittedName>
        <fullName evidence="1">Uncharacterized protein</fullName>
    </submittedName>
</protein>
<feature type="non-terminal residue" evidence="1">
    <location>
        <position position="1"/>
    </location>
</feature>
<dbReference type="EMBL" id="JAMFLX010000040">
    <property type="protein sequence ID" value="MCL6271984.1"/>
    <property type="molecule type" value="Genomic_DNA"/>
</dbReference>
<organism evidence="1 2">
    <name type="scientific">Parendozoicomonas callyspongiae</name>
    <dbReference type="NCBI Taxonomy" id="2942213"/>
    <lineage>
        <taxon>Bacteria</taxon>
        <taxon>Pseudomonadati</taxon>
        <taxon>Pseudomonadota</taxon>
        <taxon>Gammaproteobacteria</taxon>
        <taxon>Oceanospirillales</taxon>
        <taxon>Endozoicomonadaceae</taxon>
        <taxon>Parendozoicomonas</taxon>
    </lineage>
</organism>
<reference evidence="1 2" key="1">
    <citation type="submission" date="2022-05" db="EMBL/GenBank/DDBJ databases">
        <authorList>
            <person name="Park J.-S."/>
        </authorList>
    </citation>
    <scope>NUCLEOTIDE SEQUENCE [LARGE SCALE GENOMIC DNA]</scope>
    <source>
        <strain evidence="1 2">2012CJ34-2</strain>
    </source>
</reference>
<evidence type="ECO:0000313" key="2">
    <source>
        <dbReference type="Proteomes" id="UP001203338"/>
    </source>
</evidence>
<evidence type="ECO:0000313" key="1">
    <source>
        <dbReference type="EMBL" id="MCL6271984.1"/>
    </source>
</evidence>
<comment type="caution">
    <text evidence="1">The sequence shown here is derived from an EMBL/GenBank/DDBJ whole genome shotgun (WGS) entry which is preliminary data.</text>
</comment>
<keyword evidence="2" id="KW-1185">Reference proteome</keyword>
<proteinExistence type="predicted"/>
<name>A0ABT0PKS5_9GAMM</name>